<evidence type="ECO:0000313" key="2">
    <source>
        <dbReference type="EMBL" id="RNA00002.1"/>
    </source>
</evidence>
<gene>
    <name evidence="2" type="ORF">BpHYR1_040292</name>
</gene>
<reference evidence="2 3" key="1">
    <citation type="journal article" date="2018" name="Sci. Rep.">
        <title>Genomic signatures of local adaptation to the degree of environmental predictability in rotifers.</title>
        <authorList>
            <person name="Franch-Gras L."/>
            <person name="Hahn C."/>
            <person name="Garcia-Roger E.M."/>
            <person name="Carmona M.J."/>
            <person name="Serra M."/>
            <person name="Gomez A."/>
        </authorList>
    </citation>
    <scope>NUCLEOTIDE SEQUENCE [LARGE SCALE GENOMIC DNA]</scope>
    <source>
        <strain evidence="2">HYR1</strain>
    </source>
</reference>
<name>A0A3M7PLK4_BRAPC</name>
<keyword evidence="3" id="KW-1185">Reference proteome</keyword>
<sequence>MSAFRSVYQWAVNVVLLQPTFTCLFWKRHNTILFLIIFKSPLIILVYKSAIFINYTPIDFVELEEDVPSHEEVQFLHNRNLR</sequence>
<evidence type="ECO:0000256" key="1">
    <source>
        <dbReference type="SAM" id="Phobius"/>
    </source>
</evidence>
<proteinExistence type="predicted"/>
<keyword evidence="1" id="KW-0812">Transmembrane</keyword>
<protein>
    <submittedName>
        <fullName evidence="2">Uncharacterized protein</fullName>
    </submittedName>
</protein>
<keyword evidence="1" id="KW-1133">Transmembrane helix</keyword>
<feature type="transmembrane region" description="Helical" evidence="1">
    <location>
        <begin position="33"/>
        <end position="53"/>
    </location>
</feature>
<feature type="non-terminal residue" evidence="2">
    <location>
        <position position="82"/>
    </location>
</feature>
<accession>A0A3M7PLK4</accession>
<comment type="caution">
    <text evidence="2">The sequence shown here is derived from an EMBL/GenBank/DDBJ whole genome shotgun (WGS) entry which is preliminary data.</text>
</comment>
<evidence type="ECO:0000313" key="3">
    <source>
        <dbReference type="Proteomes" id="UP000276133"/>
    </source>
</evidence>
<organism evidence="2 3">
    <name type="scientific">Brachionus plicatilis</name>
    <name type="common">Marine rotifer</name>
    <name type="synonym">Brachionus muelleri</name>
    <dbReference type="NCBI Taxonomy" id="10195"/>
    <lineage>
        <taxon>Eukaryota</taxon>
        <taxon>Metazoa</taxon>
        <taxon>Spiralia</taxon>
        <taxon>Gnathifera</taxon>
        <taxon>Rotifera</taxon>
        <taxon>Eurotatoria</taxon>
        <taxon>Monogononta</taxon>
        <taxon>Pseudotrocha</taxon>
        <taxon>Ploima</taxon>
        <taxon>Brachionidae</taxon>
        <taxon>Brachionus</taxon>
    </lineage>
</organism>
<dbReference type="Proteomes" id="UP000276133">
    <property type="component" value="Unassembled WGS sequence"/>
</dbReference>
<dbReference type="EMBL" id="REGN01009963">
    <property type="protein sequence ID" value="RNA00002.1"/>
    <property type="molecule type" value="Genomic_DNA"/>
</dbReference>
<keyword evidence="1" id="KW-0472">Membrane</keyword>
<dbReference type="AlphaFoldDB" id="A0A3M7PLK4"/>